<dbReference type="AlphaFoldDB" id="V8NSF5"/>
<name>V8NSF5_OPHHA</name>
<dbReference type="EMBL" id="AZIM01002028">
    <property type="protein sequence ID" value="ETE64985.1"/>
    <property type="molecule type" value="Genomic_DNA"/>
</dbReference>
<sequence>MLFRNCRHRCSIGTECRGVHGCRHCCRVTGSKDDVSRSHSQWWWCGRWERRCPRAISWDGRPFYRYQSCDNSRWCSGGAPGVRNVWKVHAIVEKTSI</sequence>
<organism evidence="1 2">
    <name type="scientific">Ophiophagus hannah</name>
    <name type="common">King cobra</name>
    <name type="synonym">Naja hannah</name>
    <dbReference type="NCBI Taxonomy" id="8665"/>
    <lineage>
        <taxon>Eukaryota</taxon>
        <taxon>Metazoa</taxon>
        <taxon>Chordata</taxon>
        <taxon>Craniata</taxon>
        <taxon>Vertebrata</taxon>
        <taxon>Euteleostomi</taxon>
        <taxon>Lepidosauria</taxon>
        <taxon>Squamata</taxon>
        <taxon>Bifurcata</taxon>
        <taxon>Unidentata</taxon>
        <taxon>Episquamata</taxon>
        <taxon>Toxicofera</taxon>
        <taxon>Serpentes</taxon>
        <taxon>Colubroidea</taxon>
        <taxon>Elapidae</taxon>
        <taxon>Elapinae</taxon>
        <taxon>Ophiophagus</taxon>
    </lineage>
</organism>
<keyword evidence="2" id="KW-1185">Reference proteome</keyword>
<accession>V8NSF5</accession>
<gene>
    <name evidence="1" type="primary">LAMB4</name>
    <name evidence="1" type="ORF">L345_09245</name>
</gene>
<proteinExistence type="predicted"/>
<comment type="caution">
    <text evidence="1">The sequence shown here is derived from an EMBL/GenBank/DDBJ whole genome shotgun (WGS) entry which is preliminary data.</text>
</comment>
<evidence type="ECO:0000313" key="1">
    <source>
        <dbReference type="EMBL" id="ETE64985.1"/>
    </source>
</evidence>
<reference evidence="1 2" key="1">
    <citation type="journal article" date="2013" name="Proc. Natl. Acad. Sci. U.S.A.">
        <title>The king cobra genome reveals dynamic gene evolution and adaptation in the snake venom system.</title>
        <authorList>
            <person name="Vonk F.J."/>
            <person name="Casewell N.R."/>
            <person name="Henkel C.V."/>
            <person name="Heimberg A.M."/>
            <person name="Jansen H.J."/>
            <person name="McCleary R.J."/>
            <person name="Kerkkamp H.M."/>
            <person name="Vos R.A."/>
            <person name="Guerreiro I."/>
            <person name="Calvete J.J."/>
            <person name="Wuster W."/>
            <person name="Woods A.E."/>
            <person name="Logan J.M."/>
            <person name="Harrison R.A."/>
            <person name="Castoe T.A."/>
            <person name="de Koning A.P."/>
            <person name="Pollock D.D."/>
            <person name="Yandell M."/>
            <person name="Calderon D."/>
            <person name="Renjifo C."/>
            <person name="Currier R.B."/>
            <person name="Salgado D."/>
            <person name="Pla D."/>
            <person name="Sanz L."/>
            <person name="Hyder A.S."/>
            <person name="Ribeiro J.M."/>
            <person name="Arntzen J.W."/>
            <person name="van den Thillart G.E."/>
            <person name="Boetzer M."/>
            <person name="Pirovano W."/>
            <person name="Dirks R.P."/>
            <person name="Spaink H.P."/>
            <person name="Duboule D."/>
            <person name="McGlinn E."/>
            <person name="Kini R.M."/>
            <person name="Richardson M.K."/>
        </authorList>
    </citation>
    <scope>NUCLEOTIDE SEQUENCE</scope>
    <source>
        <tissue evidence="1">Blood</tissue>
    </source>
</reference>
<feature type="non-terminal residue" evidence="1">
    <location>
        <position position="1"/>
    </location>
</feature>
<protein>
    <submittedName>
        <fullName evidence="1">Laminin subunit beta-4</fullName>
    </submittedName>
</protein>
<dbReference type="Proteomes" id="UP000018936">
    <property type="component" value="Unassembled WGS sequence"/>
</dbReference>
<evidence type="ECO:0000313" key="2">
    <source>
        <dbReference type="Proteomes" id="UP000018936"/>
    </source>
</evidence>